<evidence type="ECO:0000259" key="1">
    <source>
        <dbReference type="Pfam" id="PF16804"/>
    </source>
</evidence>
<dbReference type="Gene3D" id="1.25.40.750">
    <property type="entry name" value="Domain of unknown function DUF5071"/>
    <property type="match status" value="1"/>
</dbReference>
<feature type="domain" description="DUF5071" evidence="1">
    <location>
        <begin position="57"/>
        <end position="132"/>
    </location>
</feature>
<dbReference type="GeneID" id="70638262"/>
<dbReference type="InterPro" id="IPR031837">
    <property type="entry name" value="DUF5071"/>
</dbReference>
<protein>
    <recommendedName>
        <fullName evidence="1">DUF5071 domain-containing protein</fullName>
    </recommendedName>
</protein>
<dbReference type="EMBL" id="AKWY02000013">
    <property type="protein sequence ID" value="EQA72840.1"/>
    <property type="molecule type" value="Genomic_DNA"/>
</dbReference>
<dbReference type="InterPro" id="IPR038692">
    <property type="entry name" value="Cthe_2751_sf"/>
</dbReference>
<evidence type="ECO:0000313" key="3">
    <source>
        <dbReference type="Proteomes" id="UP000015442"/>
    </source>
</evidence>
<proteinExistence type="predicted"/>
<reference evidence="2 3" key="1">
    <citation type="submission" date="2013-05" db="EMBL/GenBank/DDBJ databases">
        <authorList>
            <person name="Harkins D.M."/>
            <person name="Durkin A.S."/>
            <person name="Brinkac L.M."/>
            <person name="Haft D.H."/>
            <person name="Selengut J.D."/>
            <person name="Sanka R."/>
            <person name="DePew J."/>
            <person name="Purushe J."/>
            <person name="Hartskeerl R.A."/>
            <person name="Ahmed A."/>
            <person name="van der Linden H."/>
            <person name="Goris M.G.A."/>
            <person name="Vinetz J.M."/>
            <person name="Sutton G.G."/>
            <person name="Nierman W.C."/>
            <person name="Fouts D.E."/>
        </authorList>
    </citation>
    <scope>NUCLEOTIDE SEQUENCE [LARGE SCALE GENOMIC DNA]</scope>
    <source>
        <strain evidence="2 3">CZ214</strain>
    </source>
</reference>
<organism evidence="2 3">
    <name type="scientific">Leptospira noguchii serovar Panama str. CZ214</name>
    <dbReference type="NCBI Taxonomy" id="1001595"/>
    <lineage>
        <taxon>Bacteria</taxon>
        <taxon>Pseudomonadati</taxon>
        <taxon>Spirochaetota</taxon>
        <taxon>Spirochaetia</taxon>
        <taxon>Leptospirales</taxon>
        <taxon>Leptospiraceae</taxon>
        <taxon>Leptospira</taxon>
    </lineage>
</organism>
<name>T0FTG7_9LEPT</name>
<dbReference type="Pfam" id="PF16804">
    <property type="entry name" value="DUF5071"/>
    <property type="match status" value="1"/>
</dbReference>
<evidence type="ECO:0000313" key="2">
    <source>
        <dbReference type="EMBL" id="EQA72840.1"/>
    </source>
</evidence>
<sequence length="135" mass="16105">MDQNEIFQNLQNLDWSLPDDIQKNAITNLLKCTDEEIELLILPLTKWHWENASIVLENIDPKCLEKYTEKILLWLQDRNWPGSERILRILKKIDKKCIINSLLYSIDVAKRSNDTIWEESLLDFLEEIEPEPRKN</sequence>
<dbReference type="AlphaFoldDB" id="T0FTG7"/>
<gene>
    <name evidence="2" type="ORF">LEP1GSC059_3397</name>
</gene>
<dbReference type="RefSeq" id="WP_017214279.1">
    <property type="nucleotide sequence ID" value="NZ_AKWY02000013.1"/>
</dbReference>
<accession>T0FTG7</accession>
<comment type="caution">
    <text evidence="2">The sequence shown here is derived from an EMBL/GenBank/DDBJ whole genome shotgun (WGS) entry which is preliminary data.</text>
</comment>
<dbReference type="Proteomes" id="UP000015442">
    <property type="component" value="Unassembled WGS sequence"/>
</dbReference>